<dbReference type="Pfam" id="PF00963">
    <property type="entry name" value="Cohesin"/>
    <property type="match status" value="1"/>
</dbReference>
<evidence type="ECO:0000256" key="3">
    <source>
        <dbReference type="SAM" id="SignalP"/>
    </source>
</evidence>
<feature type="domain" description="Cohesin" evidence="4">
    <location>
        <begin position="52"/>
        <end position="160"/>
    </location>
</feature>
<dbReference type="EMBL" id="JAUSXV010000001">
    <property type="protein sequence ID" value="MDQ0646320.1"/>
    <property type="molecule type" value="Genomic_DNA"/>
</dbReference>
<name>A0AAW8ES99_9MICO</name>
<feature type="compositionally biased region" description="Gly residues" evidence="1">
    <location>
        <begin position="185"/>
        <end position="207"/>
    </location>
</feature>
<feature type="chain" id="PRO_5043745692" evidence="3">
    <location>
        <begin position="36"/>
        <end position="245"/>
    </location>
</feature>
<feature type="transmembrane region" description="Helical" evidence="2">
    <location>
        <begin position="220"/>
        <end position="240"/>
    </location>
</feature>
<dbReference type="SUPFAM" id="SSF49384">
    <property type="entry name" value="Carbohydrate-binding domain"/>
    <property type="match status" value="1"/>
</dbReference>
<dbReference type="AlphaFoldDB" id="A0AAW8ES99"/>
<evidence type="ECO:0000256" key="1">
    <source>
        <dbReference type="SAM" id="MobiDB-lite"/>
    </source>
</evidence>
<dbReference type="GO" id="GO:0030246">
    <property type="term" value="F:carbohydrate binding"/>
    <property type="evidence" value="ECO:0007669"/>
    <property type="project" value="InterPro"/>
</dbReference>
<dbReference type="PROSITE" id="PS00430">
    <property type="entry name" value="TONB_DEPENDENT_REC_1"/>
    <property type="match status" value="1"/>
</dbReference>
<keyword evidence="2" id="KW-0812">Transmembrane</keyword>
<feature type="signal peptide" evidence="3">
    <location>
        <begin position="1"/>
        <end position="35"/>
    </location>
</feature>
<comment type="caution">
    <text evidence="5">The sequence shown here is derived from an EMBL/GenBank/DDBJ whole genome shotgun (WGS) entry which is preliminary data.</text>
</comment>
<dbReference type="InterPro" id="IPR002102">
    <property type="entry name" value="Cohesin_dom"/>
</dbReference>
<dbReference type="InterPro" id="IPR008965">
    <property type="entry name" value="CBM2/CBM3_carb-bd_dom_sf"/>
</dbReference>
<feature type="region of interest" description="Disordered" evidence="1">
    <location>
        <begin position="176"/>
        <end position="207"/>
    </location>
</feature>
<proteinExistence type="predicted"/>
<keyword evidence="3" id="KW-0732">Signal</keyword>
<reference evidence="5 6" key="1">
    <citation type="submission" date="2023-07" db="EMBL/GenBank/DDBJ databases">
        <title>Comparative genomics of wheat-associated soil bacteria to identify genetic determinants of phenazine resistance.</title>
        <authorList>
            <person name="Mouncey N."/>
        </authorList>
    </citation>
    <scope>NUCLEOTIDE SEQUENCE [LARGE SCALE GENOMIC DNA]</scope>
    <source>
        <strain evidence="5 6">W4I9-1</strain>
    </source>
</reference>
<evidence type="ECO:0000256" key="2">
    <source>
        <dbReference type="SAM" id="Phobius"/>
    </source>
</evidence>
<evidence type="ECO:0000259" key="4">
    <source>
        <dbReference type="Pfam" id="PF00963"/>
    </source>
</evidence>
<dbReference type="Proteomes" id="UP001244427">
    <property type="component" value="Unassembled WGS sequence"/>
</dbReference>
<evidence type="ECO:0000313" key="6">
    <source>
        <dbReference type="Proteomes" id="UP001244427"/>
    </source>
</evidence>
<dbReference type="GO" id="GO:0000272">
    <property type="term" value="P:polysaccharide catabolic process"/>
    <property type="evidence" value="ECO:0007669"/>
    <property type="project" value="InterPro"/>
</dbReference>
<dbReference type="CDD" id="cd08547">
    <property type="entry name" value="Type_II_cohesin"/>
    <property type="match status" value="1"/>
</dbReference>
<accession>A0AAW8ES99</accession>
<keyword evidence="2" id="KW-0472">Membrane</keyword>
<dbReference type="Gene3D" id="2.60.40.680">
    <property type="match status" value="1"/>
</dbReference>
<gene>
    <name evidence="5" type="ORF">QFZ53_000516</name>
</gene>
<dbReference type="InterPro" id="IPR010916">
    <property type="entry name" value="TonB_box_CS"/>
</dbReference>
<dbReference type="RefSeq" id="WP_307293189.1">
    <property type="nucleotide sequence ID" value="NZ_JAUSXV010000001.1"/>
</dbReference>
<organism evidence="5 6">
    <name type="scientific">Microbacterium natoriense</name>
    <dbReference type="NCBI Taxonomy" id="284570"/>
    <lineage>
        <taxon>Bacteria</taxon>
        <taxon>Bacillati</taxon>
        <taxon>Actinomycetota</taxon>
        <taxon>Actinomycetes</taxon>
        <taxon>Micrococcales</taxon>
        <taxon>Microbacteriaceae</taxon>
        <taxon>Microbacterium</taxon>
    </lineage>
</organism>
<dbReference type="NCBIfam" id="TIGR01167">
    <property type="entry name" value="LPXTG_anchor"/>
    <property type="match status" value="1"/>
</dbReference>
<protein>
    <submittedName>
        <fullName evidence="5">LPXTG-motif cell wall-anchored protein</fullName>
    </submittedName>
</protein>
<keyword evidence="6" id="KW-1185">Reference proteome</keyword>
<sequence>MPEKHPARLPRTLAAGLTLAASVALLLGTASTAAAAEGAAYDSITITAAPLTVAVGDSLTVTASAAGLVDAYAYDLDLAYDPALLTFVADSDVTPAGGFATATDEGGRVSVVATRLGTSPGLTGDQVLVTLTFTAIAPGTADITMSEGRVVDSAGTASAIDAAGLAASVEITADEDTGSASAGTTGNGTGSGTGSVGGDPVNAGGGTGPLATTGADAAPWLIAGGIAAVAIVSGAALMLARRRTR</sequence>
<evidence type="ECO:0000313" key="5">
    <source>
        <dbReference type="EMBL" id="MDQ0646320.1"/>
    </source>
</evidence>
<keyword evidence="2" id="KW-1133">Transmembrane helix</keyword>